<dbReference type="KEGG" id="sbae:DSM104329_01852"/>
<dbReference type="Pfam" id="PF08669">
    <property type="entry name" value="GCV_T_C"/>
    <property type="match status" value="1"/>
</dbReference>
<organism evidence="4 5">
    <name type="scientific">Capillimicrobium parvum</name>
    <dbReference type="NCBI Taxonomy" id="2884022"/>
    <lineage>
        <taxon>Bacteria</taxon>
        <taxon>Bacillati</taxon>
        <taxon>Actinomycetota</taxon>
        <taxon>Thermoleophilia</taxon>
        <taxon>Solirubrobacterales</taxon>
        <taxon>Capillimicrobiaceae</taxon>
        <taxon>Capillimicrobium</taxon>
    </lineage>
</organism>
<dbReference type="Pfam" id="PF01571">
    <property type="entry name" value="GCV_T"/>
    <property type="match status" value="1"/>
</dbReference>
<feature type="domain" description="GCVT N-terminal" evidence="2">
    <location>
        <begin position="2"/>
        <end position="219"/>
    </location>
</feature>
<dbReference type="SUPFAM" id="SSF103025">
    <property type="entry name" value="Folate-binding domain"/>
    <property type="match status" value="1"/>
</dbReference>
<gene>
    <name evidence="4" type="primary">gcvT_2</name>
    <name evidence="4" type="ORF">DSM104329_01852</name>
</gene>
<dbReference type="EMBL" id="CP087164">
    <property type="protein sequence ID" value="UGS35464.1"/>
    <property type="molecule type" value="Genomic_DNA"/>
</dbReference>
<dbReference type="InterPro" id="IPR017703">
    <property type="entry name" value="YgfZ/GCV_T_CS"/>
</dbReference>
<evidence type="ECO:0000259" key="3">
    <source>
        <dbReference type="Pfam" id="PF08669"/>
    </source>
</evidence>
<reference evidence="4" key="1">
    <citation type="journal article" date="2022" name="Int. J. Syst. Evol. Microbiol.">
        <title>Pseudomonas aegrilactucae sp. nov. and Pseudomonas morbosilactucae sp. nov., pathogens causing bacterial rot of lettuce in Japan.</title>
        <authorList>
            <person name="Sawada H."/>
            <person name="Fujikawa T."/>
            <person name="Satou M."/>
        </authorList>
    </citation>
    <scope>NUCLEOTIDE SEQUENCE</scope>
    <source>
        <strain evidence="4">0166_1</strain>
    </source>
</reference>
<dbReference type="Gene3D" id="3.30.1360.120">
    <property type="entry name" value="Probable tRNA modification gtpase trme, domain 1"/>
    <property type="match status" value="1"/>
</dbReference>
<evidence type="ECO:0000256" key="1">
    <source>
        <dbReference type="ARBA" id="ARBA00022946"/>
    </source>
</evidence>
<dbReference type="NCBIfam" id="TIGR03317">
    <property type="entry name" value="ygfZ_signature"/>
    <property type="match status" value="1"/>
</dbReference>
<dbReference type="PIRSF" id="PIRSF006487">
    <property type="entry name" value="GcvT"/>
    <property type="match status" value="1"/>
</dbReference>
<evidence type="ECO:0000313" key="4">
    <source>
        <dbReference type="EMBL" id="UGS35464.1"/>
    </source>
</evidence>
<dbReference type="InterPro" id="IPR013977">
    <property type="entry name" value="GcvT_C"/>
</dbReference>
<dbReference type="SUPFAM" id="SSF101790">
    <property type="entry name" value="Aminomethyltransferase beta-barrel domain"/>
    <property type="match status" value="1"/>
</dbReference>
<dbReference type="AlphaFoldDB" id="A0A9E6XW21"/>
<feature type="domain" description="Aminomethyltransferase C-terminal" evidence="3">
    <location>
        <begin position="240"/>
        <end position="309"/>
    </location>
</feature>
<dbReference type="PANTHER" id="PTHR22602:SF0">
    <property type="entry name" value="TRANSFERASE CAF17, MITOCHONDRIAL-RELATED"/>
    <property type="match status" value="1"/>
</dbReference>
<dbReference type="InterPro" id="IPR027266">
    <property type="entry name" value="TrmE/GcvT-like"/>
</dbReference>
<accession>A0A9E6XW21</accession>
<dbReference type="GO" id="GO:0004047">
    <property type="term" value="F:aminomethyltransferase activity"/>
    <property type="evidence" value="ECO:0007669"/>
    <property type="project" value="UniProtKB-EC"/>
</dbReference>
<dbReference type="EC" id="2.1.2.10" evidence="4"/>
<name>A0A9E6XW21_9ACTN</name>
<proteinExistence type="predicted"/>
<dbReference type="Proteomes" id="UP001162834">
    <property type="component" value="Chromosome"/>
</dbReference>
<keyword evidence="1" id="KW-0809">Transit peptide</keyword>
<evidence type="ECO:0000313" key="5">
    <source>
        <dbReference type="Proteomes" id="UP001162834"/>
    </source>
</evidence>
<protein>
    <submittedName>
        <fullName evidence="4">Aminomethyltransferase</fullName>
        <ecNumber evidence="4">2.1.2.10</ecNumber>
    </submittedName>
</protein>
<sequence>MTENEVAAIRDGCGLVDRSERGKLALTGAQAKEFLAGQVTNDVEGLEPGTGCYAAFLTHKGKMQGDLRVLDLGDELWLDTERGALQALFDMIRRFKIGFDVELHKRTLECGLLSLIGPGARAVAAAQELPVAEHSSMRARRGGADVVIVATFAGVDLICAAQDVEAVRAWLAEQGAVPISEAAADVVRVEAGRPRFGIDIDDTTIPQEAGLNERAVSFTKGCYVGQETVARLFYKGKPNRHLRGLRLEGPAATGDVLRAGEREVGRVGTVVESPQLGPIALAMVRREAEPGAEVEVGDGARATVVELPFRG</sequence>
<keyword evidence="5" id="KW-1185">Reference proteome</keyword>
<dbReference type="PANTHER" id="PTHR22602">
    <property type="entry name" value="TRANSFERASE CAF17, MITOCHONDRIAL-RELATED"/>
    <property type="match status" value="1"/>
</dbReference>
<dbReference type="GO" id="GO:0016226">
    <property type="term" value="P:iron-sulfur cluster assembly"/>
    <property type="evidence" value="ECO:0007669"/>
    <property type="project" value="TreeGrafter"/>
</dbReference>
<evidence type="ECO:0000259" key="2">
    <source>
        <dbReference type="Pfam" id="PF01571"/>
    </source>
</evidence>
<dbReference type="InterPro" id="IPR045179">
    <property type="entry name" value="YgfZ/GcvT"/>
</dbReference>
<dbReference type="InterPro" id="IPR029043">
    <property type="entry name" value="GcvT/YgfZ_C"/>
</dbReference>
<keyword evidence="4" id="KW-0808">Transferase</keyword>
<dbReference type="InterPro" id="IPR006222">
    <property type="entry name" value="GCVT_N"/>
</dbReference>